<accession>A0A4Y9SWQ3</accession>
<dbReference type="AlphaFoldDB" id="A0A4Y9SWQ3"/>
<name>A0A4Y9SWQ3_9BURK</name>
<sequence length="266" mass="28552">MMSPCSRPVSGYASEDGAIVARCADGSLVWLNRDRISRNATRTYGSHPPLLFFAGQIIISIQHFIGRRLAQKGRMLVFRSFVAAAYAAQAALPALPVYTSMQGEDSLFDGESLYQAELRRAKELLDSARSAGAGVYLIDEVFRGTNHIESVAAGAAVLDELAERAMVLVSSHNLILAPLLAHRLQAYCIRRNGNVLELGPGVLSDTNGISLLATGGFDQQVEDKARRVARWLCAGIRQPGEAATVLAHGLRAPRITFAGSGEDNCG</sequence>
<dbReference type="InterPro" id="IPR027417">
    <property type="entry name" value="P-loop_NTPase"/>
</dbReference>
<dbReference type="GO" id="GO:0005524">
    <property type="term" value="F:ATP binding"/>
    <property type="evidence" value="ECO:0007669"/>
    <property type="project" value="UniProtKB-KW"/>
</dbReference>
<organism evidence="6 7">
    <name type="scientific">Massilia horti</name>
    <dbReference type="NCBI Taxonomy" id="2562153"/>
    <lineage>
        <taxon>Bacteria</taxon>
        <taxon>Pseudomonadati</taxon>
        <taxon>Pseudomonadota</taxon>
        <taxon>Betaproteobacteria</taxon>
        <taxon>Burkholderiales</taxon>
        <taxon>Oxalobacteraceae</taxon>
        <taxon>Telluria group</taxon>
        <taxon>Massilia</taxon>
    </lineage>
</organism>
<dbReference type="Gene3D" id="3.40.50.300">
    <property type="entry name" value="P-loop containing nucleotide triphosphate hydrolases"/>
    <property type="match status" value="1"/>
</dbReference>
<dbReference type="InterPro" id="IPR000432">
    <property type="entry name" value="DNA_mismatch_repair_MutS_C"/>
</dbReference>
<protein>
    <recommendedName>
        <fullName evidence="5">DNA mismatch repair proteins mutS family domain-containing protein</fullName>
    </recommendedName>
</protein>
<dbReference type="Proteomes" id="UP000297258">
    <property type="component" value="Unassembled WGS sequence"/>
</dbReference>
<evidence type="ECO:0000313" key="7">
    <source>
        <dbReference type="Proteomes" id="UP000297258"/>
    </source>
</evidence>
<gene>
    <name evidence="6" type="ORF">E4O92_15455</name>
</gene>
<dbReference type="SUPFAM" id="SSF52540">
    <property type="entry name" value="P-loop containing nucleoside triphosphate hydrolases"/>
    <property type="match status" value="1"/>
</dbReference>
<evidence type="ECO:0000313" key="6">
    <source>
        <dbReference type="EMBL" id="TFW30859.1"/>
    </source>
</evidence>
<comment type="caution">
    <text evidence="6">The sequence shown here is derived from an EMBL/GenBank/DDBJ whole genome shotgun (WGS) entry which is preliminary data.</text>
</comment>
<evidence type="ECO:0000256" key="1">
    <source>
        <dbReference type="ARBA" id="ARBA00022741"/>
    </source>
</evidence>
<keyword evidence="4" id="KW-1133">Transmembrane helix</keyword>
<proteinExistence type="predicted"/>
<keyword evidence="1" id="KW-0547">Nucleotide-binding</keyword>
<feature type="domain" description="DNA mismatch repair proteins mutS family" evidence="5">
    <location>
        <begin position="80"/>
        <end position="182"/>
    </location>
</feature>
<evidence type="ECO:0000256" key="3">
    <source>
        <dbReference type="ARBA" id="ARBA00023125"/>
    </source>
</evidence>
<feature type="transmembrane region" description="Helical" evidence="4">
    <location>
        <begin position="77"/>
        <end position="98"/>
    </location>
</feature>
<dbReference type="OrthoDB" id="9802448at2"/>
<dbReference type="GO" id="GO:0006298">
    <property type="term" value="P:mismatch repair"/>
    <property type="evidence" value="ECO:0007669"/>
    <property type="project" value="InterPro"/>
</dbReference>
<dbReference type="GO" id="GO:0030983">
    <property type="term" value="F:mismatched DNA binding"/>
    <property type="evidence" value="ECO:0007669"/>
    <property type="project" value="InterPro"/>
</dbReference>
<evidence type="ECO:0000256" key="2">
    <source>
        <dbReference type="ARBA" id="ARBA00022840"/>
    </source>
</evidence>
<dbReference type="EMBL" id="SPUM01000106">
    <property type="protein sequence ID" value="TFW30859.1"/>
    <property type="molecule type" value="Genomic_DNA"/>
</dbReference>
<dbReference type="Pfam" id="PF00488">
    <property type="entry name" value="MutS_V"/>
    <property type="match status" value="1"/>
</dbReference>
<evidence type="ECO:0000259" key="5">
    <source>
        <dbReference type="Pfam" id="PF00488"/>
    </source>
</evidence>
<reference evidence="6 7" key="1">
    <citation type="submission" date="2019-03" db="EMBL/GenBank/DDBJ databases">
        <title>Draft genome of Massilia hortus sp. nov., a novel bacterial species of the Oxalobacteraceae family.</title>
        <authorList>
            <person name="Peta V."/>
            <person name="Raths R."/>
            <person name="Bucking H."/>
        </authorList>
    </citation>
    <scope>NUCLEOTIDE SEQUENCE [LARGE SCALE GENOMIC DNA]</scope>
    <source>
        <strain evidence="6 7">ONC3</strain>
    </source>
</reference>
<keyword evidence="7" id="KW-1185">Reference proteome</keyword>
<keyword evidence="4" id="KW-0472">Membrane</keyword>
<evidence type="ECO:0000256" key="4">
    <source>
        <dbReference type="SAM" id="Phobius"/>
    </source>
</evidence>
<keyword evidence="2" id="KW-0067">ATP-binding</keyword>
<keyword evidence="4" id="KW-0812">Transmembrane</keyword>
<keyword evidence="3" id="KW-0238">DNA-binding</keyword>